<organism evidence="1">
    <name type="scientific">viral metagenome</name>
    <dbReference type="NCBI Taxonomy" id="1070528"/>
    <lineage>
        <taxon>unclassified sequences</taxon>
        <taxon>metagenomes</taxon>
        <taxon>organismal metagenomes</taxon>
    </lineage>
</organism>
<proteinExistence type="predicted"/>
<reference evidence="1" key="1">
    <citation type="journal article" date="2020" name="Nature">
        <title>Giant virus diversity and host interactions through global metagenomics.</title>
        <authorList>
            <person name="Schulz F."/>
            <person name="Roux S."/>
            <person name="Paez-Espino D."/>
            <person name="Jungbluth S."/>
            <person name="Walsh D.A."/>
            <person name="Denef V.J."/>
            <person name="McMahon K.D."/>
            <person name="Konstantinidis K.T."/>
            <person name="Eloe-Fadrosh E.A."/>
            <person name="Kyrpides N.C."/>
            <person name="Woyke T."/>
        </authorList>
    </citation>
    <scope>NUCLEOTIDE SEQUENCE</scope>
    <source>
        <strain evidence="1">GVMAG-M-3300023184-120</strain>
    </source>
</reference>
<dbReference type="EMBL" id="MN739967">
    <property type="protein sequence ID" value="QHT80356.1"/>
    <property type="molecule type" value="Genomic_DNA"/>
</dbReference>
<protein>
    <submittedName>
        <fullName evidence="1">Uncharacterized protein</fullName>
    </submittedName>
</protein>
<name>A0A6C0HJR2_9ZZZZ</name>
<dbReference type="AlphaFoldDB" id="A0A6C0HJR2"/>
<sequence length="107" mass="12648">MTLSTKNKFMLFGAIGLIQSLLTQKLISQDIYNEFIEIIYAEDNDQQLFIQTFVQQFKHKPLKRGRKKIEILFICENIPIALSDEITDLQDDEDNMEYMRLHHPSIQ</sequence>
<accession>A0A6C0HJR2</accession>
<evidence type="ECO:0000313" key="1">
    <source>
        <dbReference type="EMBL" id="QHT80356.1"/>
    </source>
</evidence>